<dbReference type="EMBL" id="QXGM01000001">
    <property type="protein sequence ID" value="RSX56089.1"/>
    <property type="molecule type" value="Genomic_DNA"/>
</dbReference>
<evidence type="ECO:0000313" key="1">
    <source>
        <dbReference type="EMBL" id="RSX56089.1"/>
    </source>
</evidence>
<gene>
    <name evidence="1" type="ORF">D2E26_0652</name>
</gene>
<sequence>MNTDCLTKLTTYSSLIRDYIVALPDYGGLYASPYPPSPQFIDGMFTDEQHFAATVLLMFGDFQCWCTLSFTSTEQQWRCSTADIG</sequence>
<dbReference type="Proteomes" id="UP000287609">
    <property type="component" value="Unassembled WGS sequence"/>
</dbReference>
<reference evidence="1 2" key="1">
    <citation type="submission" date="2018-09" db="EMBL/GenBank/DDBJ databases">
        <title>Characterization of the phylogenetic diversity of five novel species belonging to the genus Bifidobacterium.</title>
        <authorList>
            <person name="Lugli G.A."/>
            <person name="Duranti S."/>
            <person name="Milani C."/>
        </authorList>
    </citation>
    <scope>NUCLEOTIDE SEQUENCE [LARGE SCALE GENOMIC DNA]</scope>
    <source>
        <strain evidence="1 2">2036B</strain>
    </source>
</reference>
<evidence type="ECO:0000313" key="2">
    <source>
        <dbReference type="Proteomes" id="UP000287609"/>
    </source>
</evidence>
<proteinExistence type="predicted"/>
<comment type="caution">
    <text evidence="1">The sequence shown here is derived from an EMBL/GenBank/DDBJ whole genome shotgun (WGS) entry which is preliminary data.</text>
</comment>
<dbReference type="AlphaFoldDB" id="A0A430FT94"/>
<name>A0A430FT94_9BIFI</name>
<organism evidence="1 2">
    <name type="scientific">Bifidobacterium dolichotidis</name>
    <dbReference type="NCBI Taxonomy" id="2306976"/>
    <lineage>
        <taxon>Bacteria</taxon>
        <taxon>Bacillati</taxon>
        <taxon>Actinomycetota</taxon>
        <taxon>Actinomycetes</taxon>
        <taxon>Bifidobacteriales</taxon>
        <taxon>Bifidobacteriaceae</taxon>
        <taxon>Bifidobacterium</taxon>
    </lineage>
</organism>
<keyword evidence="2" id="KW-1185">Reference proteome</keyword>
<accession>A0A430FT94</accession>
<protein>
    <submittedName>
        <fullName evidence="1">Uncharacterized protein</fullName>
    </submittedName>
</protein>